<organism evidence="7 8">
    <name type="scientific">Debaryomyces fabryi</name>
    <dbReference type="NCBI Taxonomy" id="58627"/>
    <lineage>
        <taxon>Eukaryota</taxon>
        <taxon>Fungi</taxon>
        <taxon>Dikarya</taxon>
        <taxon>Ascomycota</taxon>
        <taxon>Saccharomycotina</taxon>
        <taxon>Pichiomycetes</taxon>
        <taxon>Debaryomycetaceae</taxon>
        <taxon>Debaryomyces</taxon>
    </lineage>
</organism>
<dbReference type="InterPro" id="IPR005011">
    <property type="entry name" value="SNU66/SART1"/>
</dbReference>
<dbReference type="PANTHER" id="PTHR14152">
    <property type="entry name" value="SQUAMOUS CELL CARCINOMA ANTIGEN RECOGNISED BY CYTOTOXIC T LYMPHOCYTES"/>
    <property type="match status" value="1"/>
</dbReference>
<dbReference type="AlphaFoldDB" id="A0A0V1Q504"/>
<comment type="caution">
    <text evidence="7">The sequence shown here is derived from an EMBL/GenBank/DDBJ whole genome shotgun (WGS) entry which is preliminary data.</text>
</comment>
<protein>
    <recommendedName>
        <fullName evidence="9">SART-1 protein</fullName>
    </recommendedName>
</protein>
<dbReference type="OrthoDB" id="5583at2759"/>
<feature type="region of interest" description="Disordered" evidence="6">
    <location>
        <begin position="22"/>
        <end position="51"/>
    </location>
</feature>
<evidence type="ECO:0008006" key="9">
    <source>
        <dbReference type="Google" id="ProtNLM"/>
    </source>
</evidence>
<dbReference type="PANTHER" id="PTHR14152:SF5">
    <property type="entry name" value="U4_U6.U5 TRI-SNRNP-ASSOCIATED PROTEIN 1"/>
    <property type="match status" value="1"/>
</dbReference>
<name>A0A0V1Q504_9ASCO</name>
<evidence type="ECO:0000313" key="8">
    <source>
        <dbReference type="Proteomes" id="UP000054251"/>
    </source>
</evidence>
<keyword evidence="5" id="KW-0539">Nucleus</keyword>
<keyword evidence="8" id="KW-1185">Reference proteome</keyword>
<evidence type="ECO:0000313" key="7">
    <source>
        <dbReference type="EMBL" id="KSA03349.1"/>
    </source>
</evidence>
<comment type="subcellular location">
    <subcellularLocation>
        <location evidence="1">Nucleus</location>
    </subcellularLocation>
</comment>
<gene>
    <name evidence="7" type="ORF">AC631_00834</name>
</gene>
<evidence type="ECO:0000256" key="3">
    <source>
        <dbReference type="ARBA" id="ARBA00022664"/>
    </source>
</evidence>
<keyword evidence="4" id="KW-0508">mRNA splicing</keyword>
<dbReference type="RefSeq" id="XP_015469451.1">
    <property type="nucleotide sequence ID" value="XM_015609664.1"/>
</dbReference>
<feature type="compositionally biased region" description="Basic and acidic residues" evidence="6">
    <location>
        <begin position="92"/>
        <end position="102"/>
    </location>
</feature>
<dbReference type="Pfam" id="PF19252">
    <property type="entry name" value="HIND"/>
    <property type="match status" value="2"/>
</dbReference>
<feature type="compositionally biased region" description="Basic and acidic residues" evidence="6">
    <location>
        <begin position="477"/>
        <end position="488"/>
    </location>
</feature>
<feature type="region of interest" description="Disordered" evidence="6">
    <location>
        <begin position="644"/>
        <end position="671"/>
    </location>
</feature>
<accession>A0A0V1Q504</accession>
<keyword evidence="3" id="KW-0507">mRNA processing</keyword>
<proteinExistence type="inferred from homology"/>
<dbReference type="GO" id="GO:0046540">
    <property type="term" value="C:U4/U6 x U5 tri-snRNP complex"/>
    <property type="evidence" value="ECO:0007669"/>
    <property type="project" value="InterPro"/>
</dbReference>
<dbReference type="Proteomes" id="UP000054251">
    <property type="component" value="Unassembled WGS sequence"/>
</dbReference>
<evidence type="ECO:0000256" key="4">
    <source>
        <dbReference type="ARBA" id="ARBA00023187"/>
    </source>
</evidence>
<dbReference type="GeneID" id="26837843"/>
<reference evidence="7 8" key="1">
    <citation type="submission" date="2015-11" db="EMBL/GenBank/DDBJ databases">
        <title>The genome of Debaryomyces fabryi.</title>
        <authorList>
            <person name="Tafer H."/>
            <person name="Lopandic K."/>
        </authorList>
    </citation>
    <scope>NUCLEOTIDE SEQUENCE [LARGE SCALE GENOMIC DNA]</scope>
    <source>
        <strain evidence="7 8">CBS 789</strain>
    </source>
</reference>
<dbReference type="Pfam" id="PF03343">
    <property type="entry name" value="SART-1"/>
    <property type="match status" value="1"/>
</dbReference>
<feature type="region of interest" description="Disordered" evidence="6">
    <location>
        <begin position="70"/>
        <end position="102"/>
    </location>
</feature>
<sequence length="671" mass="76473">MTEEISLSIEETNKLRASIGLAPIPLPDDEKNDVRTQQERAKQAPKTAKAVEEISIEETNKLRLSLGLKPIPVDDNSVTSREENEVQNFQRHQSDIRGKERDDEIKQRIDDVKARNLTRKRLATGKTLLEDDKTESTDDWLKKLGQPKVPVKKQKVQASESDELDGLRVGHNSKELSTLKNNEILTLKDTDILGEKEEDELTNESLVRDARFKKDLQDKLGAERVKNNVRGFQMDEDYNENDEADDNLMITGATIKLTTKNQGGNEPTEVESSKGHVKISNLFSDIEDSDLQPANDYLKPKKPMKMKKIKKKASQKSRNKTEITEDTKDEDEIIPIKSVELETLDPADLLAEDAELNSALSMKRTLKQKNRKHMTPEQIAEEVRLSKRWNEENDLDNFSVDAQKYQGGIVYDDTSDFLNSLSANVLEDKVIAKNNINNIKYEPDIKSELEIKLEEDDEVLSNNNTTKMEPLGAASVKNEDESVNHEDTSSPAFNGGLASTLKFLQSRQILQKQTDDEYEKSKQQREALKHAELLKLKISIESRMLREYLESDKSYMNLPKEEREEIFDSHLDQVLKEKNIISNTPNSRSNGTYRKTNQPQLSKVLDTSNYNPDVKLSYRDESGTELNTKEAFKYLSHKFHGVGPGKGKIDKKLKKMQQLRDKNSSNSEGII</sequence>
<evidence type="ECO:0000256" key="5">
    <source>
        <dbReference type="ARBA" id="ARBA00023242"/>
    </source>
</evidence>
<feature type="compositionally biased region" description="Basic and acidic residues" evidence="6">
    <location>
        <begin position="28"/>
        <end position="42"/>
    </location>
</feature>
<dbReference type="EMBL" id="LMYN01000010">
    <property type="protein sequence ID" value="KSA03349.1"/>
    <property type="molecule type" value="Genomic_DNA"/>
</dbReference>
<evidence type="ECO:0000256" key="2">
    <source>
        <dbReference type="ARBA" id="ARBA00006076"/>
    </source>
</evidence>
<feature type="region of interest" description="Disordered" evidence="6">
    <location>
        <begin position="291"/>
        <end position="326"/>
    </location>
</feature>
<dbReference type="GO" id="GO:0000481">
    <property type="term" value="P:maturation of 5S rRNA"/>
    <property type="evidence" value="ECO:0007669"/>
    <property type="project" value="TreeGrafter"/>
</dbReference>
<dbReference type="GO" id="GO:0045292">
    <property type="term" value="P:mRNA cis splicing, via spliceosome"/>
    <property type="evidence" value="ECO:0007669"/>
    <property type="project" value="TreeGrafter"/>
</dbReference>
<evidence type="ECO:0000256" key="6">
    <source>
        <dbReference type="SAM" id="MobiDB-lite"/>
    </source>
</evidence>
<feature type="compositionally biased region" description="Basic residues" evidence="6">
    <location>
        <begin position="300"/>
        <end position="318"/>
    </location>
</feature>
<dbReference type="InterPro" id="IPR045347">
    <property type="entry name" value="HIND"/>
</dbReference>
<feature type="region of interest" description="Disordered" evidence="6">
    <location>
        <begin position="461"/>
        <end position="491"/>
    </location>
</feature>
<evidence type="ECO:0000256" key="1">
    <source>
        <dbReference type="ARBA" id="ARBA00004123"/>
    </source>
</evidence>
<comment type="similarity">
    <text evidence="2">Belongs to the SNU66/SART1 family.</text>
</comment>